<dbReference type="Proteomes" id="UP000183257">
    <property type="component" value="Unassembled WGS sequence"/>
</dbReference>
<proteinExistence type="predicted"/>
<dbReference type="PANTHER" id="PTHR12558:SF13">
    <property type="entry name" value="CELL DIVISION CYCLE PROTEIN 27 HOMOLOG"/>
    <property type="match status" value="1"/>
</dbReference>
<feature type="repeat" description="TPR" evidence="1">
    <location>
        <begin position="17"/>
        <end position="50"/>
    </location>
</feature>
<dbReference type="SMART" id="SM00028">
    <property type="entry name" value="TPR"/>
    <property type="match status" value="6"/>
</dbReference>
<keyword evidence="2" id="KW-0732">Signal</keyword>
<dbReference type="InterPro" id="IPR011990">
    <property type="entry name" value="TPR-like_helical_dom_sf"/>
</dbReference>
<dbReference type="PANTHER" id="PTHR12558">
    <property type="entry name" value="CELL DIVISION CYCLE 16,23,27"/>
    <property type="match status" value="1"/>
</dbReference>
<keyword evidence="1" id="KW-0802">TPR repeat</keyword>
<feature type="chain" id="PRO_5012656461" evidence="2">
    <location>
        <begin position="19"/>
        <end position="595"/>
    </location>
</feature>
<dbReference type="Pfam" id="PF13174">
    <property type="entry name" value="TPR_6"/>
    <property type="match status" value="2"/>
</dbReference>
<protein>
    <submittedName>
        <fullName evidence="3">Tetratricopeptide repeat-containing protein</fullName>
    </submittedName>
</protein>
<keyword evidence="4" id="KW-1185">Reference proteome</keyword>
<dbReference type="Gene3D" id="1.25.40.10">
    <property type="entry name" value="Tetratricopeptide repeat domain"/>
    <property type="match status" value="3"/>
</dbReference>
<sequence length="595" mass="69394">MRIFILILAFCFAQLTVAQNSFLAKQYFDDGDFDKAVVFYEKLVKENPRRSDYQTSLISCYQQLERYTDAEKQIRKNLHSDNPHPVYFIDLGHNYTLQGKDEEATKYYDLAYAQVEINPRDSYGLAYKFQGYSLLEYAAKTYTKAMQLNPALDFNFQLARIYGEQGNVDKMFFSLLNIIANDPNKMPSVIRSLDDFIMTDSENLNNIILRKQILKKAQRDPDIIWNEMLSWLFIQQKQFNSAFTQEKAIYKRSPEGSLRRLQTLANICVDESEKEIAQEIYNYIVINSPYQDNIKLYAELKSISLDLELSNNKNTEAAQKSYDILLETYGYKTNSIVLQIEYANFLAFKKNNSDEAISVLKKSLKLELNRYEEAKLKMSLADILVYNKRFNEALIYYTQIQKDLKNDILAQNARYKVAKASFYKGDFDWALAQLKVLRSSTSQLIANDAMQLSLLISDNTQQDSTKTALKKYATADLLAYQNKRTEAITALDDILKNHKGEKIEDEALLRQAELLEEEKKYEEAEFNYLKIIEFYGSGILADDAHYALGELYRNILYNTEKAKYHYEKIIYGYQDSYYFPLARKEFRKLRGDAIN</sequence>
<feature type="signal peptide" evidence="2">
    <location>
        <begin position="1"/>
        <end position="18"/>
    </location>
</feature>
<dbReference type="STRING" id="76595.SAMN05660313_02772"/>
<dbReference type="SUPFAM" id="SSF48452">
    <property type="entry name" value="TPR-like"/>
    <property type="match status" value="2"/>
</dbReference>
<name>A0A1K1QLD7_9FLAO</name>
<evidence type="ECO:0000256" key="2">
    <source>
        <dbReference type="SAM" id="SignalP"/>
    </source>
</evidence>
<dbReference type="AlphaFoldDB" id="A0A1K1QLD7"/>
<organism evidence="3 4">
    <name type="scientific">Cellulophaga fucicola</name>
    <dbReference type="NCBI Taxonomy" id="76595"/>
    <lineage>
        <taxon>Bacteria</taxon>
        <taxon>Pseudomonadati</taxon>
        <taxon>Bacteroidota</taxon>
        <taxon>Flavobacteriia</taxon>
        <taxon>Flavobacteriales</taxon>
        <taxon>Flavobacteriaceae</taxon>
        <taxon>Cellulophaga</taxon>
    </lineage>
</organism>
<evidence type="ECO:0000313" key="3">
    <source>
        <dbReference type="EMBL" id="SFW60754.1"/>
    </source>
</evidence>
<dbReference type="PROSITE" id="PS50005">
    <property type="entry name" value="TPR"/>
    <property type="match status" value="1"/>
</dbReference>
<dbReference type="InterPro" id="IPR019734">
    <property type="entry name" value="TPR_rpt"/>
</dbReference>
<dbReference type="RefSeq" id="WP_072304397.1">
    <property type="nucleotide sequence ID" value="NZ_FPIY01000004.1"/>
</dbReference>
<dbReference type="Pfam" id="PF13432">
    <property type="entry name" value="TPR_16"/>
    <property type="match status" value="1"/>
</dbReference>
<accession>A0A1K1QLD7</accession>
<dbReference type="OrthoDB" id="9763354at2"/>
<evidence type="ECO:0000313" key="4">
    <source>
        <dbReference type="Proteomes" id="UP000183257"/>
    </source>
</evidence>
<gene>
    <name evidence="3" type="ORF">SAMN05660313_02772</name>
</gene>
<evidence type="ECO:0000256" key="1">
    <source>
        <dbReference type="PROSITE-ProRule" id="PRU00339"/>
    </source>
</evidence>
<dbReference type="EMBL" id="FPIY01000004">
    <property type="protein sequence ID" value="SFW60754.1"/>
    <property type="molecule type" value="Genomic_DNA"/>
</dbReference>
<reference evidence="4" key="1">
    <citation type="submission" date="2016-11" db="EMBL/GenBank/DDBJ databases">
        <authorList>
            <person name="Varghese N."/>
            <person name="Submissions S."/>
        </authorList>
    </citation>
    <scope>NUCLEOTIDE SEQUENCE [LARGE SCALE GENOMIC DNA]</scope>
    <source>
        <strain evidence="4">DSM 24786</strain>
    </source>
</reference>